<evidence type="ECO:0000313" key="10">
    <source>
        <dbReference type="EMBL" id="KAL3797658.1"/>
    </source>
</evidence>
<feature type="region of interest" description="Disordered" evidence="7">
    <location>
        <begin position="652"/>
        <end position="682"/>
    </location>
</feature>
<keyword evidence="11" id="KW-1185">Reference proteome</keyword>
<feature type="region of interest" description="Disordered" evidence="7">
    <location>
        <begin position="1"/>
        <end position="29"/>
    </location>
</feature>
<evidence type="ECO:0000259" key="8">
    <source>
        <dbReference type="PROSITE" id="PS50172"/>
    </source>
</evidence>
<keyword evidence="3" id="KW-0378">Hydrolase</keyword>
<dbReference type="PROSITE" id="PS50969">
    <property type="entry name" value="FCP1"/>
    <property type="match status" value="1"/>
</dbReference>
<organism evidence="10 11">
    <name type="scientific">Cyclotella cryptica</name>
    <dbReference type="NCBI Taxonomy" id="29204"/>
    <lineage>
        <taxon>Eukaryota</taxon>
        <taxon>Sar</taxon>
        <taxon>Stramenopiles</taxon>
        <taxon>Ochrophyta</taxon>
        <taxon>Bacillariophyta</taxon>
        <taxon>Coscinodiscophyceae</taxon>
        <taxon>Thalassiosirophycidae</taxon>
        <taxon>Stephanodiscales</taxon>
        <taxon>Stephanodiscaceae</taxon>
        <taxon>Cyclotella</taxon>
    </lineage>
</organism>
<evidence type="ECO:0000313" key="11">
    <source>
        <dbReference type="Proteomes" id="UP001516023"/>
    </source>
</evidence>
<dbReference type="Gene3D" id="3.40.50.1000">
    <property type="entry name" value="HAD superfamily/HAD-like"/>
    <property type="match status" value="2"/>
</dbReference>
<dbReference type="PROSITE" id="PS50172">
    <property type="entry name" value="BRCT"/>
    <property type="match status" value="1"/>
</dbReference>
<reference evidence="10 11" key="1">
    <citation type="journal article" date="2020" name="G3 (Bethesda)">
        <title>Improved Reference Genome for Cyclotella cryptica CCMP332, a Model for Cell Wall Morphogenesis, Salinity Adaptation, and Lipid Production in Diatoms (Bacillariophyta).</title>
        <authorList>
            <person name="Roberts W.R."/>
            <person name="Downey K.M."/>
            <person name="Ruck E.C."/>
            <person name="Traller J.C."/>
            <person name="Alverson A.J."/>
        </authorList>
    </citation>
    <scope>NUCLEOTIDE SEQUENCE [LARGE SCALE GENOMIC DNA]</scope>
    <source>
        <strain evidence="10 11">CCMP332</strain>
    </source>
</reference>
<feature type="domain" description="FCP1 homology" evidence="9">
    <location>
        <begin position="370"/>
        <end position="608"/>
    </location>
</feature>
<dbReference type="Proteomes" id="UP001516023">
    <property type="component" value="Unassembled WGS sequence"/>
</dbReference>
<dbReference type="SUPFAM" id="SSF52113">
    <property type="entry name" value="BRCT domain"/>
    <property type="match status" value="1"/>
</dbReference>
<feature type="compositionally biased region" description="Basic and acidic residues" evidence="7">
    <location>
        <begin position="211"/>
        <end position="222"/>
    </location>
</feature>
<dbReference type="Gene3D" id="3.40.50.10190">
    <property type="entry name" value="BRCT domain"/>
    <property type="match status" value="1"/>
</dbReference>
<dbReference type="AlphaFoldDB" id="A0ABD3QBE1"/>
<dbReference type="InterPro" id="IPR023214">
    <property type="entry name" value="HAD_sf"/>
</dbReference>
<comment type="subcellular location">
    <subcellularLocation>
        <location evidence="1">Nucleus</location>
    </subcellularLocation>
</comment>
<feature type="compositionally biased region" description="Polar residues" evidence="7">
    <location>
        <begin position="589"/>
        <end position="604"/>
    </location>
</feature>
<dbReference type="EC" id="3.1.3.16" evidence="2"/>
<evidence type="ECO:0000256" key="6">
    <source>
        <dbReference type="ARBA" id="ARBA00048336"/>
    </source>
</evidence>
<keyword evidence="4" id="KW-0539">Nucleus</keyword>
<evidence type="ECO:0000256" key="1">
    <source>
        <dbReference type="ARBA" id="ARBA00004123"/>
    </source>
</evidence>
<name>A0ABD3QBE1_9STRA</name>
<comment type="catalytic activity">
    <reaction evidence="6">
        <text>O-phospho-L-threonyl-[protein] + H2O = L-threonyl-[protein] + phosphate</text>
        <dbReference type="Rhea" id="RHEA:47004"/>
        <dbReference type="Rhea" id="RHEA-COMP:11060"/>
        <dbReference type="Rhea" id="RHEA-COMP:11605"/>
        <dbReference type="ChEBI" id="CHEBI:15377"/>
        <dbReference type="ChEBI" id="CHEBI:30013"/>
        <dbReference type="ChEBI" id="CHEBI:43474"/>
        <dbReference type="ChEBI" id="CHEBI:61977"/>
        <dbReference type="EC" id="3.1.3.16"/>
    </reaction>
</comment>
<evidence type="ECO:0000256" key="7">
    <source>
        <dbReference type="SAM" id="MobiDB-lite"/>
    </source>
</evidence>
<accession>A0ABD3QBE1</accession>
<sequence length="1039" mass="115843">MSDEGNLIKLPAPPSTQLDASQSPPPSSLDAHIKWVVDSGSIVQQGEKIARLSYYPHGTLQSGLVSKADSALAPRSTIRARMKKRWVSGNEGADRSNTPKFDSAIRSGEENNVISIDVRSPFSGFLHVLYNSDIINNAIQINTNQQPYHYATEDIILAAVETCQHPALVGSLCAVCGTDTRASTTDLTLSDDDSDKATKLEQQQNRKILRREHGDSRLKKGFDGNGSETKSDTESNTCAVDNSLINQTNGNQNNAASKLNDSDSTCEMKTQTKHYVKTVPSNSSTIRSLSSLLSGARTTQEMQQPQRHYQGPLPRRNVNIERPPTTNYSNPESGSSDSKMTQMTVSGGVTLTISEAERKSISEADSKRLRQSKQLCLVLDLDHTLLHATDDYRAGRFVADEVIVDEVNEHAEYNGTKPQLQTKPNPQKRKDVRSIFFPLELLPAQYQQYIQRQTQEQQQYFGQNRMSLPSTPDQKHRHFVKLRPHLKEFFDSIQSTYKLSVYTAGTRAYAEKIAVMICRHLVGASLDEDGLNDLRAKVREKDDELKRYRARLERRQQLKSAKDRNATMGSNSPKTQGKTSKAKKKGVSFSLNSNAGSGQKLTTSSEDENGDSPPNKARKAQALAANELAPSLDAEGTSKSDDELLAQKINGSLNVNPDQAEDETLQSNPKRTVPQPEATNGVQIPRKKRRVQSDSLISLLAPPAKAETGESEEVEELIDPSEERDRLRKLLEEAEHLEVEATTLRRKLFGSRIVSRTDVSDLGTDVKSLKRVFPCGGVMAAIVDDREDVWANANDVGRPGEPPDNLLLVKPYHWKPFSGYRDVNNASGVDLSKSEEEKGNNKGQDNEENDVQLLWIADILKRLHERFYAPSLSQEERDQQTVPSLLRSMRQEILSQSPRANIVFSGVVPINQQNVQTKVRLPLIRYAEELGATVLPDITQDVTHVVAKRDNSDKIKRARAEIPGCYIVSPSWLMECYWSISRRDVGPHHMGAMPEQKHKAEVASNRILLGESEDEKSEEDDIDDDFADDLENEMMMVKD</sequence>
<feature type="compositionally biased region" description="Polar residues" evidence="7">
    <location>
        <begin position="234"/>
        <end position="265"/>
    </location>
</feature>
<dbReference type="SMART" id="SM00577">
    <property type="entry name" value="CPDc"/>
    <property type="match status" value="1"/>
</dbReference>
<evidence type="ECO:0000259" key="9">
    <source>
        <dbReference type="PROSITE" id="PS50969"/>
    </source>
</evidence>
<dbReference type="GO" id="GO:0005634">
    <property type="term" value="C:nucleus"/>
    <property type="evidence" value="ECO:0007669"/>
    <property type="project" value="UniProtKB-SubCell"/>
</dbReference>
<dbReference type="InterPro" id="IPR001357">
    <property type="entry name" value="BRCT_dom"/>
</dbReference>
<feature type="compositionally biased region" description="Polar residues" evidence="7">
    <location>
        <begin position="296"/>
        <end position="307"/>
    </location>
</feature>
<dbReference type="Pfam" id="PF03031">
    <property type="entry name" value="NIF"/>
    <property type="match status" value="1"/>
</dbReference>
<dbReference type="InterPro" id="IPR036420">
    <property type="entry name" value="BRCT_dom_sf"/>
</dbReference>
<evidence type="ECO:0000256" key="5">
    <source>
        <dbReference type="ARBA" id="ARBA00047761"/>
    </source>
</evidence>
<comment type="catalytic activity">
    <reaction evidence="5">
        <text>O-phospho-L-seryl-[protein] + H2O = L-seryl-[protein] + phosphate</text>
        <dbReference type="Rhea" id="RHEA:20629"/>
        <dbReference type="Rhea" id="RHEA-COMP:9863"/>
        <dbReference type="Rhea" id="RHEA-COMP:11604"/>
        <dbReference type="ChEBI" id="CHEBI:15377"/>
        <dbReference type="ChEBI" id="CHEBI:29999"/>
        <dbReference type="ChEBI" id="CHEBI:43474"/>
        <dbReference type="ChEBI" id="CHEBI:83421"/>
        <dbReference type="EC" id="3.1.3.16"/>
    </reaction>
</comment>
<dbReference type="CDD" id="cd17729">
    <property type="entry name" value="BRCT_CTDP1"/>
    <property type="match status" value="1"/>
</dbReference>
<dbReference type="Pfam" id="PF00533">
    <property type="entry name" value="BRCT"/>
    <property type="match status" value="1"/>
</dbReference>
<protein>
    <recommendedName>
        <fullName evidence="2">protein-serine/threonine phosphatase</fullName>
        <ecNumber evidence="2">3.1.3.16</ecNumber>
    </recommendedName>
</protein>
<gene>
    <name evidence="10" type="ORF">HJC23_013490</name>
</gene>
<dbReference type="InterPro" id="IPR004274">
    <property type="entry name" value="FCP1_dom"/>
</dbReference>
<dbReference type="EMBL" id="JABMIG020000053">
    <property type="protein sequence ID" value="KAL3797658.1"/>
    <property type="molecule type" value="Genomic_DNA"/>
</dbReference>
<feature type="compositionally biased region" description="Polar residues" evidence="7">
    <location>
        <begin position="324"/>
        <end position="341"/>
    </location>
</feature>
<feature type="region of interest" description="Disordered" evidence="7">
    <location>
        <begin position="211"/>
        <end position="265"/>
    </location>
</feature>
<dbReference type="PANTHER" id="PTHR23081:SF36">
    <property type="entry name" value="RNA POLYMERASE II SUBUNIT A C-TERMINAL DOMAIN PHOSPHATASE"/>
    <property type="match status" value="1"/>
</dbReference>
<evidence type="ECO:0000256" key="2">
    <source>
        <dbReference type="ARBA" id="ARBA00013081"/>
    </source>
</evidence>
<dbReference type="SUPFAM" id="SSF56784">
    <property type="entry name" value="HAD-like"/>
    <property type="match status" value="1"/>
</dbReference>
<dbReference type="GO" id="GO:0004722">
    <property type="term" value="F:protein serine/threonine phosphatase activity"/>
    <property type="evidence" value="ECO:0007669"/>
    <property type="project" value="UniProtKB-EC"/>
</dbReference>
<feature type="region of interest" description="Disordered" evidence="7">
    <location>
        <begin position="296"/>
        <end position="341"/>
    </location>
</feature>
<dbReference type="InterPro" id="IPR039189">
    <property type="entry name" value="Fcp1"/>
</dbReference>
<feature type="compositionally biased region" description="Basic and acidic residues" evidence="7">
    <location>
        <begin position="551"/>
        <end position="565"/>
    </location>
</feature>
<dbReference type="PANTHER" id="PTHR23081">
    <property type="entry name" value="RNA POLYMERASE II CTD PHOSPHATASE"/>
    <property type="match status" value="1"/>
</dbReference>
<dbReference type="InterPro" id="IPR036412">
    <property type="entry name" value="HAD-like_sf"/>
</dbReference>
<comment type="caution">
    <text evidence="10">The sequence shown here is derived from an EMBL/GenBank/DDBJ whole genome shotgun (WGS) entry which is preliminary data.</text>
</comment>
<evidence type="ECO:0000256" key="3">
    <source>
        <dbReference type="ARBA" id="ARBA00022801"/>
    </source>
</evidence>
<proteinExistence type="predicted"/>
<feature type="region of interest" description="Disordered" evidence="7">
    <location>
        <begin position="551"/>
        <end position="622"/>
    </location>
</feature>
<evidence type="ECO:0000256" key="4">
    <source>
        <dbReference type="ARBA" id="ARBA00023242"/>
    </source>
</evidence>
<feature type="domain" description="BRCT" evidence="8">
    <location>
        <begin position="899"/>
        <end position="977"/>
    </location>
</feature>